<protein>
    <submittedName>
        <fullName evidence="2">DNA-binding domain-containing protein</fullName>
    </submittedName>
</protein>
<dbReference type="EMBL" id="JAQQXP010000001">
    <property type="protein sequence ID" value="MDC8829781.1"/>
    <property type="molecule type" value="Genomic_DNA"/>
</dbReference>
<dbReference type="Gene3D" id="1.10.150.690">
    <property type="entry name" value="DUF2063"/>
    <property type="match status" value="1"/>
</dbReference>
<organism evidence="2 3">
    <name type="scientific">Alteromonas gilva</name>
    <dbReference type="NCBI Taxonomy" id="2987522"/>
    <lineage>
        <taxon>Bacteria</taxon>
        <taxon>Pseudomonadati</taxon>
        <taxon>Pseudomonadota</taxon>
        <taxon>Gammaproteobacteria</taxon>
        <taxon>Alteromonadales</taxon>
        <taxon>Alteromonadaceae</taxon>
        <taxon>Alteromonas/Salinimonas group</taxon>
        <taxon>Alteromonas</taxon>
    </lineage>
</organism>
<dbReference type="Pfam" id="PF09836">
    <property type="entry name" value="DUF2063"/>
    <property type="match status" value="1"/>
</dbReference>
<evidence type="ECO:0000313" key="3">
    <source>
        <dbReference type="Proteomes" id="UP001218788"/>
    </source>
</evidence>
<keyword evidence="3" id="KW-1185">Reference proteome</keyword>
<feature type="domain" description="Putative DNA-binding" evidence="1">
    <location>
        <begin position="11"/>
        <end position="90"/>
    </location>
</feature>
<proteinExistence type="predicted"/>
<dbReference type="GO" id="GO:0003677">
    <property type="term" value="F:DNA binding"/>
    <property type="evidence" value="ECO:0007669"/>
    <property type="project" value="UniProtKB-KW"/>
</dbReference>
<gene>
    <name evidence="2" type="ORF">OIK42_03290</name>
</gene>
<dbReference type="Proteomes" id="UP001218788">
    <property type="component" value="Unassembled WGS sequence"/>
</dbReference>
<dbReference type="RefSeq" id="WP_273638358.1">
    <property type="nucleotide sequence ID" value="NZ_JAQQXP010000001.1"/>
</dbReference>
<sequence>MSGVKARAMDYQSQLLSDIYRAKSAHDDKGLQIYQNNLHMTAMRSLSVTYPVLEQMVGEQAMFVLSHRLLQRELPDSGDWADWGRQLPELIHNSELYAEHPYLVDVTHFEWAFHQVSRKAFYALDSASLNRLADGALEQTFIALQPSLTCLRSSYPVHGLWLLHRSKAGQGGPSKQQLEDVMNEPETGCYVIAQGAKNTHVTQVNEEEFNWVQGISDGLSVAALLDVFPAFDFAAWIASAIRHDWITHLE</sequence>
<dbReference type="InterPro" id="IPR018640">
    <property type="entry name" value="DUF2063"/>
</dbReference>
<reference evidence="2 3" key="1">
    <citation type="submission" date="2022-10" db="EMBL/GenBank/DDBJ databases">
        <title>Alteromonas sp. chi3 Genome sequencing.</title>
        <authorList>
            <person name="Park S."/>
        </authorList>
    </citation>
    <scope>NUCLEOTIDE SEQUENCE [LARGE SCALE GENOMIC DNA]</scope>
    <source>
        <strain evidence="3">chi3</strain>
    </source>
</reference>
<evidence type="ECO:0000313" key="2">
    <source>
        <dbReference type="EMBL" id="MDC8829781.1"/>
    </source>
</evidence>
<comment type="caution">
    <text evidence="2">The sequence shown here is derived from an EMBL/GenBank/DDBJ whole genome shotgun (WGS) entry which is preliminary data.</text>
</comment>
<evidence type="ECO:0000259" key="1">
    <source>
        <dbReference type="Pfam" id="PF09836"/>
    </source>
</evidence>
<dbReference type="InterPro" id="IPR044922">
    <property type="entry name" value="DUF2063_N_sf"/>
</dbReference>
<accession>A0ABT5KZV1</accession>
<keyword evidence="2" id="KW-0238">DNA-binding</keyword>
<name>A0ABT5KZV1_9ALTE</name>